<reference evidence="1 2" key="1">
    <citation type="submission" date="2015-01" db="EMBL/GenBank/DDBJ databases">
        <title>Evolution of Trichinella species and genotypes.</title>
        <authorList>
            <person name="Korhonen P.K."/>
            <person name="Edoardo P."/>
            <person name="Giuseppe L.R."/>
            <person name="Gasser R.B."/>
        </authorList>
    </citation>
    <scope>NUCLEOTIDE SEQUENCE [LARGE SCALE GENOMIC DNA]</scope>
    <source>
        <strain evidence="1">ISS2496</strain>
    </source>
</reference>
<organism evidence="1 2">
    <name type="scientific">Trichinella patagoniensis</name>
    <dbReference type="NCBI Taxonomy" id="990121"/>
    <lineage>
        <taxon>Eukaryota</taxon>
        <taxon>Metazoa</taxon>
        <taxon>Ecdysozoa</taxon>
        <taxon>Nematoda</taxon>
        <taxon>Enoplea</taxon>
        <taxon>Dorylaimia</taxon>
        <taxon>Trichinellida</taxon>
        <taxon>Trichinellidae</taxon>
        <taxon>Trichinella</taxon>
    </lineage>
</organism>
<comment type="caution">
    <text evidence="1">The sequence shown here is derived from an EMBL/GenBank/DDBJ whole genome shotgun (WGS) entry which is preliminary data.</text>
</comment>
<evidence type="ECO:0000313" key="2">
    <source>
        <dbReference type="Proteomes" id="UP000054783"/>
    </source>
</evidence>
<name>A0A0V1A4S1_9BILA</name>
<accession>A0A0V1A4S1</accession>
<dbReference type="AlphaFoldDB" id="A0A0V1A4S1"/>
<gene>
    <name evidence="1" type="ORF">T12_3860</name>
</gene>
<sequence>MEEAATAAAAVVVPVCIEPSADRRSRCNFGMADRHLSLTHLHLPNLLPPRRLKVAKTPS</sequence>
<dbReference type="Proteomes" id="UP000054783">
    <property type="component" value="Unassembled WGS sequence"/>
</dbReference>
<evidence type="ECO:0000313" key="1">
    <source>
        <dbReference type="EMBL" id="KRY19805.1"/>
    </source>
</evidence>
<proteinExistence type="predicted"/>
<protein>
    <submittedName>
        <fullName evidence="1">Uncharacterized protein</fullName>
    </submittedName>
</protein>
<dbReference type="EMBL" id="JYDQ01000031">
    <property type="protein sequence ID" value="KRY19805.1"/>
    <property type="molecule type" value="Genomic_DNA"/>
</dbReference>
<keyword evidence="2" id="KW-1185">Reference proteome</keyword>